<reference evidence="1" key="2">
    <citation type="submission" date="2021-04" db="EMBL/GenBank/DDBJ databases">
        <authorList>
            <person name="Gilroy R."/>
        </authorList>
    </citation>
    <scope>NUCLEOTIDE SEQUENCE</scope>
    <source>
        <strain evidence="1">ChiBcec1-1093</strain>
    </source>
</reference>
<proteinExistence type="predicted"/>
<name>A0A9D2GHQ7_9FIRM</name>
<sequence length="90" mass="10275">MGRRVRMAAAETFKFPRDVVLGETLISIEGGRSLVIENYRSILFYGDDRLKLLTRTGKVSVEGKGLRIEYYDEESMKVTGTIRRVELEGM</sequence>
<dbReference type="InterPro" id="IPR022476">
    <property type="entry name" value="Spore_YabP/YqfC"/>
</dbReference>
<evidence type="ECO:0000313" key="2">
    <source>
        <dbReference type="Proteomes" id="UP000824101"/>
    </source>
</evidence>
<evidence type="ECO:0000313" key="1">
    <source>
        <dbReference type="EMBL" id="HIZ79097.1"/>
    </source>
</evidence>
<dbReference type="AlphaFoldDB" id="A0A9D2GHQ7"/>
<organism evidence="1 2">
    <name type="scientific">Candidatus Lachnoclostridium stercorigallinarum</name>
    <dbReference type="NCBI Taxonomy" id="2838634"/>
    <lineage>
        <taxon>Bacteria</taxon>
        <taxon>Bacillati</taxon>
        <taxon>Bacillota</taxon>
        <taxon>Clostridia</taxon>
        <taxon>Lachnospirales</taxon>
        <taxon>Lachnospiraceae</taxon>
    </lineage>
</organism>
<gene>
    <name evidence="1" type="ORF">IAA17_04855</name>
</gene>
<accession>A0A9D2GHQ7</accession>
<comment type="caution">
    <text evidence="1">The sequence shown here is derived from an EMBL/GenBank/DDBJ whole genome shotgun (WGS) entry which is preliminary data.</text>
</comment>
<dbReference type="Pfam" id="PF07873">
    <property type="entry name" value="YabP"/>
    <property type="match status" value="1"/>
</dbReference>
<reference evidence="1" key="1">
    <citation type="journal article" date="2021" name="PeerJ">
        <title>Extensive microbial diversity within the chicken gut microbiome revealed by metagenomics and culture.</title>
        <authorList>
            <person name="Gilroy R."/>
            <person name="Ravi A."/>
            <person name="Getino M."/>
            <person name="Pursley I."/>
            <person name="Horton D.L."/>
            <person name="Alikhan N.F."/>
            <person name="Baker D."/>
            <person name="Gharbi K."/>
            <person name="Hall N."/>
            <person name="Watson M."/>
            <person name="Adriaenssens E.M."/>
            <person name="Foster-Nyarko E."/>
            <person name="Jarju S."/>
            <person name="Secka A."/>
            <person name="Antonio M."/>
            <person name="Oren A."/>
            <person name="Chaudhuri R.R."/>
            <person name="La Ragione R."/>
            <person name="Hildebrand F."/>
            <person name="Pallen M.J."/>
        </authorList>
    </citation>
    <scope>NUCLEOTIDE SEQUENCE</scope>
    <source>
        <strain evidence="1">ChiBcec1-1093</strain>
    </source>
</reference>
<protein>
    <submittedName>
        <fullName evidence="1">YabP/YqfC family sporulation protein</fullName>
    </submittedName>
</protein>
<dbReference type="EMBL" id="DXBC01000072">
    <property type="protein sequence ID" value="HIZ79097.1"/>
    <property type="molecule type" value="Genomic_DNA"/>
</dbReference>
<dbReference type="Proteomes" id="UP000824101">
    <property type="component" value="Unassembled WGS sequence"/>
</dbReference>